<accession>A0A3B1DQG2</accession>
<dbReference type="EC" id="2.7.7.23" evidence="1"/>
<keyword evidence="1" id="KW-0808">Transferase</keyword>
<reference evidence="1" key="1">
    <citation type="submission" date="2018-06" db="EMBL/GenBank/DDBJ databases">
        <authorList>
            <person name="Zhirakovskaya E."/>
        </authorList>
    </citation>
    <scope>NUCLEOTIDE SEQUENCE</scope>
</reference>
<organism evidence="1">
    <name type="scientific">hydrothermal vent metagenome</name>
    <dbReference type="NCBI Taxonomy" id="652676"/>
    <lineage>
        <taxon>unclassified sequences</taxon>
        <taxon>metagenomes</taxon>
        <taxon>ecological metagenomes</taxon>
    </lineage>
</organism>
<proteinExistence type="predicted"/>
<name>A0A3B1DQG2_9ZZZZ</name>
<dbReference type="AlphaFoldDB" id="A0A3B1DQG2"/>
<dbReference type="EMBL" id="UOGL01000179">
    <property type="protein sequence ID" value="VAX38318.1"/>
    <property type="molecule type" value="Genomic_DNA"/>
</dbReference>
<gene>
    <name evidence="1" type="ORF">MNBD_PLANCTO02-2837</name>
</gene>
<keyword evidence="1" id="KW-0548">Nucleotidyltransferase</keyword>
<feature type="non-terminal residue" evidence="1">
    <location>
        <position position="1"/>
    </location>
</feature>
<protein>
    <submittedName>
        <fullName evidence="1">N-acetylglucosamine-1-phosphate uridyltransferase eukaryotic</fullName>
        <ecNumber evidence="1">2.7.7.23</ecNumber>
    </submittedName>
</protein>
<evidence type="ECO:0000313" key="1">
    <source>
        <dbReference type="EMBL" id="VAX38318.1"/>
    </source>
</evidence>
<dbReference type="GO" id="GO:0003977">
    <property type="term" value="F:UDP-N-acetylglucosamine diphosphorylase activity"/>
    <property type="evidence" value="ECO:0007669"/>
    <property type="project" value="UniProtKB-EC"/>
</dbReference>
<sequence length="62" mass="6575">AALTVIHTQWLAQAGIDVPKDVPVEISPLFALDATGIAEQIESEKTLGSPHVIIGDKENVVE</sequence>